<dbReference type="InterPro" id="IPR036388">
    <property type="entry name" value="WH-like_DNA-bd_sf"/>
</dbReference>
<protein>
    <recommendedName>
        <fullName evidence="7">E2F/DP family winged-helix DNA-binding domain-containing protein</fullName>
    </recommendedName>
</protein>
<dbReference type="InterPro" id="IPR015633">
    <property type="entry name" value="E2F"/>
</dbReference>
<organism evidence="8">
    <name type="scientific">Cuerna arida</name>
    <dbReference type="NCBI Taxonomy" id="1464854"/>
    <lineage>
        <taxon>Eukaryota</taxon>
        <taxon>Metazoa</taxon>
        <taxon>Ecdysozoa</taxon>
        <taxon>Arthropoda</taxon>
        <taxon>Hexapoda</taxon>
        <taxon>Insecta</taxon>
        <taxon>Pterygota</taxon>
        <taxon>Neoptera</taxon>
        <taxon>Paraneoptera</taxon>
        <taxon>Hemiptera</taxon>
        <taxon>Auchenorrhyncha</taxon>
        <taxon>Membracoidea</taxon>
        <taxon>Cicadellidae</taxon>
        <taxon>Cicadellinae</taxon>
        <taxon>Proconiini</taxon>
        <taxon>Cuerna</taxon>
    </lineage>
</organism>
<accession>A0A1B6FKL6</accession>
<dbReference type="Pfam" id="PF02319">
    <property type="entry name" value="WHD_E2F_TDP"/>
    <property type="match status" value="2"/>
</dbReference>
<comment type="subcellular location">
    <subcellularLocation>
        <location evidence="5">Nucleus</location>
    </subcellularLocation>
</comment>
<keyword evidence="3 5" id="KW-0238">DNA-binding</keyword>
<dbReference type="GO" id="GO:0090575">
    <property type="term" value="C:RNA polymerase II transcription regulator complex"/>
    <property type="evidence" value="ECO:0007669"/>
    <property type="project" value="TreeGrafter"/>
</dbReference>
<feature type="compositionally biased region" description="Polar residues" evidence="6">
    <location>
        <begin position="389"/>
        <end position="406"/>
    </location>
</feature>
<dbReference type="InterPro" id="IPR003316">
    <property type="entry name" value="E2F_WHTH_DNA-bd_dom"/>
</dbReference>
<sequence>LNNIPSMDTCLFHDPIPSLQVSAHFILPTIPWSLFSNPQHRSGQFVNTIQKMDYQAMYTSPPKRKVLGDIHNTTTADSPISPTANLKLLTKVASQFDSIENVNCYPLSGTPPHPTQVSCEFTSQNQPKGVRKFKSLGFLCDKFLKLYPLDVVEGGDQRSQILLSDLANQLGVEKRRIYDIINVVESLQMATKVGKNLYSWTGRRKLADTLSQLRAYAEQVGLLQYVRMQQYQRRLYITLKNGELESMESSMFLENSNIASFFRNERRIGILCQKFVMLFLVSLKDGLINLELAAQVLVGDDCTQNKTRLRRLYDIANILVSLGVISRLDLGGGWKKPVFRYAGPPLQHLDNLGSENSVLSDLVKAELSDGISSDISEDSNEVSWRQDEANNNPVPGTDHSYSLDTSRSVERDAVAKPAAKKRLVFPDSLKALQSSRVVTMATAPCMQSVPAAHTKPEPVARGPTILRVMGQGSTPQPITNGGVYKAVRVGNDIQLIRIDSC</sequence>
<dbReference type="PANTHER" id="PTHR12081">
    <property type="entry name" value="TRANSCRIPTION FACTOR E2F"/>
    <property type="match status" value="1"/>
</dbReference>
<dbReference type="InterPro" id="IPR036390">
    <property type="entry name" value="WH_DNA-bd_sf"/>
</dbReference>
<keyword evidence="5" id="KW-0539">Nucleus</keyword>
<proteinExistence type="inferred from homology"/>
<keyword evidence="2 5" id="KW-0805">Transcription regulation</keyword>
<feature type="domain" description="E2F/DP family winged-helix DNA-binding" evidence="7">
    <location>
        <begin position="131"/>
        <end position="202"/>
    </location>
</feature>
<dbReference type="GO" id="GO:0000981">
    <property type="term" value="F:DNA-binding transcription factor activity, RNA polymerase II-specific"/>
    <property type="evidence" value="ECO:0007669"/>
    <property type="project" value="TreeGrafter"/>
</dbReference>
<feature type="region of interest" description="Disordered" evidence="6">
    <location>
        <begin position="373"/>
        <end position="409"/>
    </location>
</feature>
<reference evidence="8" key="1">
    <citation type="submission" date="2015-11" db="EMBL/GenBank/DDBJ databases">
        <title>De novo transcriptome assembly of four potential Pierce s Disease insect vectors from Arizona vineyards.</title>
        <authorList>
            <person name="Tassone E.E."/>
        </authorList>
    </citation>
    <scope>NUCLEOTIDE SEQUENCE</scope>
</reference>
<evidence type="ECO:0000259" key="7">
    <source>
        <dbReference type="SMART" id="SM01372"/>
    </source>
</evidence>
<dbReference type="Gene3D" id="1.10.10.10">
    <property type="entry name" value="Winged helix-like DNA-binding domain superfamily/Winged helix DNA-binding domain"/>
    <property type="match status" value="2"/>
</dbReference>
<gene>
    <name evidence="8" type="ORF">g.9299</name>
</gene>
<evidence type="ECO:0000256" key="2">
    <source>
        <dbReference type="ARBA" id="ARBA00023015"/>
    </source>
</evidence>
<feature type="non-terminal residue" evidence="8">
    <location>
        <position position="1"/>
    </location>
</feature>
<comment type="similarity">
    <text evidence="1 5">Belongs to the E2F/DP family.</text>
</comment>
<dbReference type="SUPFAM" id="SSF46785">
    <property type="entry name" value="Winged helix' DNA-binding domain"/>
    <property type="match status" value="2"/>
</dbReference>
<name>A0A1B6FKL6_9HEMI</name>
<evidence type="ECO:0000256" key="3">
    <source>
        <dbReference type="ARBA" id="ARBA00023125"/>
    </source>
</evidence>
<evidence type="ECO:0000256" key="6">
    <source>
        <dbReference type="SAM" id="MobiDB-lite"/>
    </source>
</evidence>
<feature type="domain" description="E2F/DP family winged-helix DNA-binding" evidence="7">
    <location>
        <begin position="263"/>
        <end position="343"/>
    </location>
</feature>
<dbReference type="EMBL" id="GECZ01019044">
    <property type="protein sequence ID" value="JAS50725.1"/>
    <property type="molecule type" value="Transcribed_RNA"/>
</dbReference>
<dbReference type="PANTHER" id="PTHR12081:SF7">
    <property type="entry name" value="TRANSCRIPTION FACTOR EFL-3"/>
    <property type="match status" value="1"/>
</dbReference>
<evidence type="ECO:0000256" key="4">
    <source>
        <dbReference type="ARBA" id="ARBA00023163"/>
    </source>
</evidence>
<evidence type="ECO:0000256" key="1">
    <source>
        <dbReference type="ARBA" id="ARBA00010940"/>
    </source>
</evidence>
<evidence type="ECO:0000256" key="5">
    <source>
        <dbReference type="RuleBase" id="RU003796"/>
    </source>
</evidence>
<evidence type="ECO:0000313" key="8">
    <source>
        <dbReference type="EMBL" id="JAS50725.1"/>
    </source>
</evidence>
<keyword evidence="4 5" id="KW-0804">Transcription</keyword>
<dbReference type="AlphaFoldDB" id="A0A1B6FKL6"/>
<dbReference type="SMART" id="SM01372">
    <property type="entry name" value="E2F_TDP"/>
    <property type="match status" value="2"/>
</dbReference>
<dbReference type="GO" id="GO:0000978">
    <property type="term" value="F:RNA polymerase II cis-regulatory region sequence-specific DNA binding"/>
    <property type="evidence" value="ECO:0007669"/>
    <property type="project" value="InterPro"/>
</dbReference>